<reference evidence="1" key="1">
    <citation type="submission" date="2014-03" db="EMBL/GenBank/DDBJ databases">
        <authorList>
            <person name="Casaregola S."/>
        </authorList>
    </citation>
    <scope>NUCLEOTIDE SEQUENCE [LARGE SCALE GENOMIC DNA]</scope>
    <source>
        <strain evidence="1">CLIB 918</strain>
    </source>
</reference>
<dbReference type="EMBL" id="CCBN010000001">
    <property type="protein sequence ID" value="CDO51551.1"/>
    <property type="molecule type" value="Genomic_DNA"/>
</dbReference>
<comment type="caution">
    <text evidence="1">The sequence shown here is derived from an EMBL/GenBank/DDBJ whole genome shotgun (WGS) entry which is preliminary data.</text>
</comment>
<dbReference type="AlphaFoldDB" id="A0A0J9X378"/>
<sequence>MTGWLQLKCKMLLPQTPDYECETTCGHGTDPADGAGTDNGVGGSKMMEAIIRNANITDNSNKLNPGDGLKLIGTVNEDIKSTLSRIINGTSK</sequence>
<keyword evidence="2" id="KW-1185">Reference proteome</keyword>
<dbReference type="Proteomes" id="UP000242525">
    <property type="component" value="Unassembled WGS sequence"/>
</dbReference>
<accession>A0A0J9X378</accession>
<evidence type="ECO:0000313" key="2">
    <source>
        <dbReference type="Proteomes" id="UP000242525"/>
    </source>
</evidence>
<protein>
    <submittedName>
        <fullName evidence="1">Uncharacterized protein</fullName>
    </submittedName>
</protein>
<evidence type="ECO:0000313" key="1">
    <source>
        <dbReference type="EMBL" id="CDO51551.1"/>
    </source>
</evidence>
<organism evidence="1 2">
    <name type="scientific">Geotrichum candidum</name>
    <name type="common">Oospora lactis</name>
    <name type="synonym">Dipodascus geotrichum</name>
    <dbReference type="NCBI Taxonomy" id="1173061"/>
    <lineage>
        <taxon>Eukaryota</taxon>
        <taxon>Fungi</taxon>
        <taxon>Dikarya</taxon>
        <taxon>Ascomycota</taxon>
        <taxon>Saccharomycotina</taxon>
        <taxon>Dipodascomycetes</taxon>
        <taxon>Dipodascales</taxon>
        <taxon>Dipodascaceae</taxon>
        <taxon>Geotrichum</taxon>
    </lineage>
</organism>
<name>A0A0J9X378_GEOCN</name>
<gene>
    <name evidence="1" type="ORF">BN980_GECA01s08139g</name>
</gene>
<proteinExistence type="predicted"/>